<evidence type="ECO:0000313" key="3">
    <source>
        <dbReference type="EMBL" id="TYK05330.1"/>
    </source>
</evidence>
<sequence>MSPPQACCRILAPSLDSHHPFATRAAPSAAVNPCFRPKQETRAFDPEPDPRSRSAPSSRARVHQQAEPRLPSVASQAACAHNLHRAEPVPFFLAEPPSLLRDLIFCPSPSVSGKFWNTVDQLTWSIGFLQQGQALQPRPRDLAAWKAHFLAVRTRRTNLQVLPWDTEDQIFVPMGAHVARVRKRARDWVEAEVGAKASWRATRSDRGEP</sequence>
<gene>
    <name evidence="3" type="ORF">E5676_scaffold108G001570</name>
    <name evidence="2" type="ORF">E6C27_scaffold44G004550</name>
</gene>
<evidence type="ECO:0000256" key="1">
    <source>
        <dbReference type="SAM" id="MobiDB-lite"/>
    </source>
</evidence>
<organism evidence="3 5">
    <name type="scientific">Cucumis melo var. makuwa</name>
    <name type="common">Oriental melon</name>
    <dbReference type="NCBI Taxonomy" id="1194695"/>
    <lineage>
        <taxon>Eukaryota</taxon>
        <taxon>Viridiplantae</taxon>
        <taxon>Streptophyta</taxon>
        <taxon>Embryophyta</taxon>
        <taxon>Tracheophyta</taxon>
        <taxon>Spermatophyta</taxon>
        <taxon>Magnoliopsida</taxon>
        <taxon>eudicotyledons</taxon>
        <taxon>Gunneridae</taxon>
        <taxon>Pentapetalae</taxon>
        <taxon>rosids</taxon>
        <taxon>fabids</taxon>
        <taxon>Cucurbitales</taxon>
        <taxon>Cucurbitaceae</taxon>
        <taxon>Benincaseae</taxon>
        <taxon>Cucumis</taxon>
    </lineage>
</organism>
<accession>A0A5D3C1U5</accession>
<evidence type="ECO:0000313" key="2">
    <source>
        <dbReference type="EMBL" id="KAA0042931.1"/>
    </source>
</evidence>
<dbReference type="Proteomes" id="UP000321393">
    <property type="component" value="Unassembled WGS sequence"/>
</dbReference>
<evidence type="ECO:0000313" key="4">
    <source>
        <dbReference type="Proteomes" id="UP000321393"/>
    </source>
</evidence>
<dbReference type="EMBL" id="SSTE01015921">
    <property type="protein sequence ID" value="KAA0042931.1"/>
    <property type="molecule type" value="Genomic_DNA"/>
</dbReference>
<dbReference type="EMBL" id="SSTD01013924">
    <property type="protein sequence ID" value="TYK05330.1"/>
    <property type="molecule type" value="Genomic_DNA"/>
</dbReference>
<feature type="compositionally biased region" description="Basic and acidic residues" evidence="1">
    <location>
        <begin position="37"/>
        <end position="52"/>
    </location>
</feature>
<dbReference type="AlphaFoldDB" id="A0A5D3C1U5"/>
<feature type="region of interest" description="Disordered" evidence="1">
    <location>
        <begin position="24"/>
        <end position="74"/>
    </location>
</feature>
<dbReference type="Proteomes" id="UP000321947">
    <property type="component" value="Unassembled WGS sequence"/>
</dbReference>
<proteinExistence type="predicted"/>
<protein>
    <submittedName>
        <fullName evidence="3">Uncharacterized protein</fullName>
    </submittedName>
</protein>
<name>A0A5D3C1U5_CUCMM</name>
<evidence type="ECO:0000313" key="5">
    <source>
        <dbReference type="Proteomes" id="UP000321947"/>
    </source>
</evidence>
<reference evidence="4 5" key="1">
    <citation type="submission" date="2019-08" db="EMBL/GenBank/DDBJ databases">
        <title>Draft genome sequences of two oriental melons (Cucumis melo L. var makuwa).</title>
        <authorList>
            <person name="Kwon S.-Y."/>
        </authorList>
    </citation>
    <scope>NUCLEOTIDE SEQUENCE [LARGE SCALE GENOMIC DNA]</scope>
    <source>
        <strain evidence="5">cv. Chang Bougi</strain>
        <strain evidence="4">cv. SW 3</strain>
        <tissue evidence="3">Leaf</tissue>
    </source>
</reference>
<comment type="caution">
    <text evidence="3">The sequence shown here is derived from an EMBL/GenBank/DDBJ whole genome shotgun (WGS) entry which is preliminary data.</text>
</comment>